<feature type="domain" description="TniQ" evidence="1">
    <location>
        <begin position="8"/>
        <end position="173"/>
    </location>
</feature>
<keyword evidence="4" id="KW-1185">Reference proteome</keyword>
<protein>
    <submittedName>
        <fullName evidence="2">TniQ family protein</fullName>
    </submittedName>
</protein>
<evidence type="ECO:0000313" key="2">
    <source>
        <dbReference type="EMBL" id="MBK4347007.1"/>
    </source>
</evidence>
<dbReference type="AlphaFoldDB" id="A0A934SLA2"/>
<name>A0A934SLA2_9MICO</name>
<dbReference type="EMBL" id="JAEPES010000003">
    <property type="protein sequence ID" value="MBK4347870.1"/>
    <property type="molecule type" value="Genomic_DNA"/>
</dbReference>
<gene>
    <name evidence="2" type="ORF">IV501_05115</name>
    <name evidence="3" type="ORF">IV501_09510</name>
</gene>
<dbReference type="RefSeq" id="WP_200555278.1">
    <property type="nucleotide sequence ID" value="NZ_JAEPES010000001.1"/>
</dbReference>
<dbReference type="Pfam" id="PF06527">
    <property type="entry name" value="TniQ"/>
    <property type="match status" value="1"/>
</dbReference>
<dbReference type="EMBL" id="JAEPES010000001">
    <property type="protein sequence ID" value="MBK4347007.1"/>
    <property type="molecule type" value="Genomic_DNA"/>
</dbReference>
<evidence type="ECO:0000313" key="3">
    <source>
        <dbReference type="EMBL" id="MBK4347870.1"/>
    </source>
</evidence>
<dbReference type="Proteomes" id="UP000636458">
    <property type="component" value="Unassembled WGS sequence"/>
</dbReference>
<dbReference type="InterPro" id="IPR009492">
    <property type="entry name" value="TniQ"/>
</dbReference>
<evidence type="ECO:0000259" key="1">
    <source>
        <dbReference type="Pfam" id="PF06527"/>
    </source>
</evidence>
<accession>A0A934SLA2</accession>
<comment type="caution">
    <text evidence="2">The sequence shown here is derived from an EMBL/GenBank/DDBJ whole genome shotgun (WGS) entry which is preliminary data.</text>
</comment>
<reference evidence="2" key="1">
    <citation type="submission" date="2021-01" db="EMBL/GenBank/DDBJ databases">
        <title>Lacisediminihabitans sp. nov. strain G11-30, isolated from Antarctic Soil.</title>
        <authorList>
            <person name="Li J."/>
        </authorList>
    </citation>
    <scope>NUCLEOTIDE SEQUENCE</scope>
    <source>
        <strain evidence="2">G11-30</strain>
    </source>
</reference>
<sequence>MKALTRWPRHPEPDDGEALSSWLTRVAAANCLSLTELLGNLSDPTFQTLGRESSDLDRDPPQEFLAEISGRTGRTAELLRAMTLAGLVPTVMDTLNPSDDPEVFSRYVHQHQILLTPRSIRSRATPGWQAWLPSTPLRRACPACVADTAPTPRLRLLGQLPLTLTCPDHGCYLESIDGVYESRVLWTDSQHDPRDAPPAMKAMDRRTHDALRTGVVTLPRREVTAAVWFRLVRTLLDELATFPTHAGRYKATLHAIWDRIGEPPRAGQMMWCTYEALRRPRQEKFLEAAAAAIDMIESGTIKPAGADGQLFLPPPPPPTARLSTTGGRWRRGLSEMSSEELWQEVRKNFVRAISLARKDPAAADELFRFLAWGPGGTDKARTILADLNITVPSPSHNNDSAPSRVIE</sequence>
<organism evidence="2 4">
    <name type="scientific">Lacisediminihabitans changchengi</name>
    <dbReference type="NCBI Taxonomy" id="2787634"/>
    <lineage>
        <taxon>Bacteria</taxon>
        <taxon>Bacillati</taxon>
        <taxon>Actinomycetota</taxon>
        <taxon>Actinomycetes</taxon>
        <taxon>Micrococcales</taxon>
        <taxon>Microbacteriaceae</taxon>
        <taxon>Lacisediminihabitans</taxon>
    </lineage>
</organism>
<proteinExistence type="predicted"/>
<evidence type="ECO:0000313" key="4">
    <source>
        <dbReference type="Proteomes" id="UP000636458"/>
    </source>
</evidence>